<dbReference type="EMBL" id="JAWDGP010001677">
    <property type="protein sequence ID" value="KAK3789411.1"/>
    <property type="molecule type" value="Genomic_DNA"/>
</dbReference>
<evidence type="ECO:0000313" key="2">
    <source>
        <dbReference type="EMBL" id="KAK3789411.1"/>
    </source>
</evidence>
<evidence type="ECO:0000256" key="1">
    <source>
        <dbReference type="SAM" id="MobiDB-lite"/>
    </source>
</evidence>
<reference evidence="2" key="1">
    <citation type="journal article" date="2023" name="G3 (Bethesda)">
        <title>A reference genome for the long-term kleptoplast-retaining sea slug Elysia crispata morphotype clarki.</title>
        <authorList>
            <person name="Eastman K.E."/>
            <person name="Pendleton A.L."/>
            <person name="Shaikh M.A."/>
            <person name="Suttiyut T."/>
            <person name="Ogas R."/>
            <person name="Tomko P."/>
            <person name="Gavelis G."/>
            <person name="Widhalm J.R."/>
            <person name="Wisecaver J.H."/>
        </authorList>
    </citation>
    <scope>NUCLEOTIDE SEQUENCE</scope>
    <source>
        <strain evidence="2">ECLA1</strain>
    </source>
</reference>
<proteinExistence type="predicted"/>
<name>A0AAE1ALK4_9GAST</name>
<sequence length="71" mass="7613">MATTVPASPGRNGIRVHSGYRQRPRSTGIIDARSATPDNAGQAKGFRLSKTLIESNFDLDLVLPVSTSKTE</sequence>
<protein>
    <submittedName>
        <fullName evidence="2">Uncharacterized protein</fullName>
    </submittedName>
</protein>
<organism evidence="2 3">
    <name type="scientific">Elysia crispata</name>
    <name type="common">lettuce slug</name>
    <dbReference type="NCBI Taxonomy" id="231223"/>
    <lineage>
        <taxon>Eukaryota</taxon>
        <taxon>Metazoa</taxon>
        <taxon>Spiralia</taxon>
        <taxon>Lophotrochozoa</taxon>
        <taxon>Mollusca</taxon>
        <taxon>Gastropoda</taxon>
        <taxon>Heterobranchia</taxon>
        <taxon>Euthyneura</taxon>
        <taxon>Panpulmonata</taxon>
        <taxon>Sacoglossa</taxon>
        <taxon>Placobranchoidea</taxon>
        <taxon>Plakobranchidae</taxon>
        <taxon>Elysia</taxon>
    </lineage>
</organism>
<keyword evidence="3" id="KW-1185">Reference proteome</keyword>
<accession>A0AAE1ALK4</accession>
<gene>
    <name evidence="2" type="ORF">RRG08_005558</name>
</gene>
<dbReference type="Proteomes" id="UP001283361">
    <property type="component" value="Unassembled WGS sequence"/>
</dbReference>
<evidence type="ECO:0000313" key="3">
    <source>
        <dbReference type="Proteomes" id="UP001283361"/>
    </source>
</evidence>
<feature type="region of interest" description="Disordered" evidence="1">
    <location>
        <begin position="1"/>
        <end position="42"/>
    </location>
</feature>
<comment type="caution">
    <text evidence="2">The sequence shown here is derived from an EMBL/GenBank/DDBJ whole genome shotgun (WGS) entry which is preliminary data.</text>
</comment>
<dbReference type="AlphaFoldDB" id="A0AAE1ALK4"/>